<evidence type="ECO:0008006" key="4">
    <source>
        <dbReference type="Google" id="ProtNLM"/>
    </source>
</evidence>
<protein>
    <recommendedName>
        <fullName evidence="4">Transposase</fullName>
    </recommendedName>
</protein>
<name>A0ABP0WIC7_9BRYO</name>
<gene>
    <name evidence="2" type="ORF">CSSPJE1EN1_LOCUS12106</name>
</gene>
<sequence>MALFKFGFKKGISEIEAKEQRQRQAEKAREKDLADKEAAAQAAADAPPKRKPRRPPLVHKAKLKGKQATGRKLTRVRPVVKALKEGPLRTLFEGLDESTVRGWFKKRESPTGPFILTKEAQDKLKAGFSSNGGRNQMTLFVKALDVEKEIYEALCAQRTVGNVINSVTAHHIMIGILEARRPNLMKKNGGRYGPSMPTVRRFLRKNMGWTFRRATGAAQKLPKDYERLVDEMNLRMAWCCYLYKIRLELVFSMDETFMWYTPMGMATTYDIRNAKQVQVTGKEDKRGLTACVTTTLAGIVLALQLIYGGQREKSLPRKEARSEAEAAGFVFSLTKNHWCTLESMQEWIEKRPPRRPIQGLVEAEPPVHAHRVCAGRDYLGCSGGRYCPQQAVQERCTPAVLRLVSKPRGRAGQVEHRAQGLQAGPLRRPFEGRGHPLDLRWLGAHQGNATQRAGGYAKAGTFQIFEEGTRHRAAATCAQLGLQTELPRASAAELAHANEVLAEDEEEADDDNDSDAESELSSRSSDAEWDSNFELPADKLSMRLRSIRKRTAAVSANPVDEAAASGASDEDGESAEDSDSAEANEE</sequence>
<proteinExistence type="predicted"/>
<accession>A0ABP0WIC7</accession>
<evidence type="ECO:0000256" key="1">
    <source>
        <dbReference type="SAM" id="MobiDB-lite"/>
    </source>
</evidence>
<feature type="region of interest" description="Disordered" evidence="1">
    <location>
        <begin position="550"/>
        <end position="586"/>
    </location>
</feature>
<feature type="compositionally biased region" description="Basic and acidic residues" evidence="1">
    <location>
        <begin position="15"/>
        <end position="38"/>
    </location>
</feature>
<feature type="region of interest" description="Disordered" evidence="1">
    <location>
        <begin position="502"/>
        <end position="535"/>
    </location>
</feature>
<evidence type="ECO:0000313" key="2">
    <source>
        <dbReference type="EMBL" id="CAK9266628.1"/>
    </source>
</evidence>
<dbReference type="EMBL" id="OZ020113">
    <property type="protein sequence ID" value="CAK9266628.1"/>
    <property type="molecule type" value="Genomic_DNA"/>
</dbReference>
<feature type="compositionally biased region" description="Acidic residues" evidence="1">
    <location>
        <begin position="502"/>
        <end position="518"/>
    </location>
</feature>
<feature type="compositionally biased region" description="Acidic residues" evidence="1">
    <location>
        <begin position="568"/>
        <end position="586"/>
    </location>
</feature>
<feature type="compositionally biased region" description="Basic residues" evidence="1">
    <location>
        <begin position="49"/>
        <end position="65"/>
    </location>
</feature>
<keyword evidence="3" id="KW-1185">Reference proteome</keyword>
<feature type="region of interest" description="Disordered" evidence="1">
    <location>
        <begin position="15"/>
        <end position="70"/>
    </location>
</feature>
<evidence type="ECO:0000313" key="3">
    <source>
        <dbReference type="Proteomes" id="UP001497444"/>
    </source>
</evidence>
<reference evidence="2" key="1">
    <citation type="submission" date="2024-02" db="EMBL/GenBank/DDBJ databases">
        <authorList>
            <consortium name="ELIXIR-Norway"/>
            <consortium name="Elixir Norway"/>
        </authorList>
    </citation>
    <scope>NUCLEOTIDE SEQUENCE</scope>
</reference>
<dbReference type="Proteomes" id="UP001497444">
    <property type="component" value="Chromosome 18"/>
</dbReference>
<organism evidence="2 3">
    <name type="scientific">Sphagnum jensenii</name>
    <dbReference type="NCBI Taxonomy" id="128206"/>
    <lineage>
        <taxon>Eukaryota</taxon>
        <taxon>Viridiplantae</taxon>
        <taxon>Streptophyta</taxon>
        <taxon>Embryophyta</taxon>
        <taxon>Bryophyta</taxon>
        <taxon>Sphagnophytina</taxon>
        <taxon>Sphagnopsida</taxon>
        <taxon>Sphagnales</taxon>
        <taxon>Sphagnaceae</taxon>
        <taxon>Sphagnum</taxon>
    </lineage>
</organism>